<evidence type="ECO:0000256" key="1">
    <source>
        <dbReference type="ARBA" id="ARBA00022729"/>
    </source>
</evidence>
<dbReference type="PANTHER" id="PTHR22953">
    <property type="entry name" value="ACID PHOSPHATASE RELATED"/>
    <property type="match status" value="1"/>
</dbReference>
<evidence type="ECO:0000256" key="3">
    <source>
        <dbReference type="ARBA" id="ARBA00023180"/>
    </source>
</evidence>
<accession>A0A6V8H2B8</accession>
<keyword evidence="6" id="KW-0812">Transmembrane</keyword>
<gene>
    <name evidence="10" type="ORF">TCE0_015r02911</name>
</gene>
<dbReference type="InterPro" id="IPR029052">
    <property type="entry name" value="Metallo-depent_PP-like"/>
</dbReference>
<keyword evidence="2 4" id="KW-0378">Hydrolase</keyword>
<dbReference type="InterPro" id="IPR022185">
    <property type="entry name" value="DUF3712"/>
</dbReference>
<protein>
    <recommendedName>
        <fullName evidence="4">Purple acid phosphatase</fullName>
        <ecNumber evidence="4">3.1.3.2</ecNumber>
    </recommendedName>
</protein>
<dbReference type="EC" id="3.1.3.2" evidence="4"/>
<feature type="domain" description="Purple acid phosphatase C-terminal" evidence="8">
    <location>
        <begin position="795"/>
        <end position="856"/>
    </location>
</feature>
<dbReference type="InterPro" id="IPR041792">
    <property type="entry name" value="MPP_PAP"/>
</dbReference>
<dbReference type="EMBL" id="DF933811">
    <property type="protein sequence ID" value="GAM34976.1"/>
    <property type="molecule type" value="Genomic_DNA"/>
</dbReference>
<feature type="compositionally biased region" description="Low complexity" evidence="5">
    <location>
        <begin position="12"/>
        <end position="23"/>
    </location>
</feature>
<feature type="domain" description="Calcineurin-like phosphoesterase" evidence="7">
    <location>
        <begin position="550"/>
        <end position="773"/>
    </location>
</feature>
<evidence type="ECO:0000256" key="6">
    <source>
        <dbReference type="SAM" id="Phobius"/>
    </source>
</evidence>
<comment type="similarity">
    <text evidence="4">Belongs to the metallophosphoesterase superfamily. Purple acid phosphatase family.</text>
</comment>
<evidence type="ECO:0000256" key="2">
    <source>
        <dbReference type="ARBA" id="ARBA00022801"/>
    </source>
</evidence>
<evidence type="ECO:0000259" key="7">
    <source>
        <dbReference type="Pfam" id="PF00149"/>
    </source>
</evidence>
<evidence type="ECO:0000259" key="9">
    <source>
        <dbReference type="Pfam" id="PF16656"/>
    </source>
</evidence>
<dbReference type="SUPFAM" id="SSF49363">
    <property type="entry name" value="Purple acid phosphatase, N-terminal domain"/>
    <property type="match status" value="1"/>
</dbReference>
<reference evidence="11" key="1">
    <citation type="journal article" date="2015" name="Genome Announc.">
        <title>Draft genome sequence of Talaromyces cellulolyticus strain Y-94, a source of lignocellulosic biomass-degrading enzymes.</title>
        <authorList>
            <person name="Fujii T."/>
            <person name="Koike H."/>
            <person name="Sawayama S."/>
            <person name="Yano S."/>
            <person name="Inoue H."/>
        </authorList>
    </citation>
    <scope>NUCLEOTIDE SEQUENCE [LARGE SCALE GENOMIC DNA]</scope>
    <source>
        <strain evidence="11">Y-94</strain>
    </source>
</reference>
<sequence length="870" mass="94930">MSDIVKEALNGATTTTSKAKQSTPSGKPSSFTIGKHREELHAEEVEPSVEQEENVALSPPWTKWQKLKSHFRRFRIFYIVALVIFLAIFLPISFIFIIPRIAQDLLDGGSIVINSGSLLQPTSDSIVLSLNASIYVPGPFTVHTAPGDLQLYLPPVGSQYPVGTLHLPGETIRGNTSIVIEEQYFPFENYSSWQTFIHNAIMFDSGPLGLKGPIFTRLGRIKGFILQLDKQSTSKGLNRFAGFSIDSAQLILPAESDGTNLVATATLPNPSILTLEVGNATANISFGDIVIGTGMINNIVVRPGNNTVQIRGVANLTTILDNLKTILAQQSQYIQSGYLSLTTTITDISYNGSTVPYYTEEMGKFPEVDMPKIFPLTKSLPLLATSVLAVNYPPYPQDLTTPFQQRLASYGPNAVSVGWNTYAPQDKGCVRYGNSPDNLNHEVCSSSNSTTYPSSRTWSSTVVLTGLTPATTYYYQIVSTNSSVEHFFSPRTPGDKTPFSMNVVADLGVYGPDGYTLSSNSSGLLRKDTIPSIDPSLEHATIGALANTVDDYEFIIHPGDFAYADDWYLKPQNLGDGKDAYQAILEQFYDQLAPVTGRKMYMTGPGNHDTDCEEIPFTSGLCPEGQNNFTDFLHRFGGSLPTAFSSSSLDKKAKGLAEQAKSLAVPPFWYSFEYGMVHVVMINTETDYPLAADGPLGVYGLNSGPFGLPGQQIEFLKADLASVDRSVTPWVIVAGHRPWYTTGAEICVPCQAAFEDLFYTYGVDVGIFGHVHNSARFDPIYKGVPDANSMNNPKAPLYLVAGGAGNIEGLSDTRLSPPYTAFAYGADYSYATLKFLDSKRLQVDFIRSSTGLVLDSSVLYKEHSVNFVRQ</sequence>
<dbReference type="Pfam" id="PF12505">
    <property type="entry name" value="DUF3712"/>
    <property type="match status" value="1"/>
</dbReference>
<dbReference type="Gene3D" id="2.60.40.380">
    <property type="entry name" value="Purple acid phosphatase-like, N-terminal"/>
    <property type="match status" value="1"/>
</dbReference>
<keyword evidence="6" id="KW-0472">Membrane</keyword>
<dbReference type="Pfam" id="PF00149">
    <property type="entry name" value="Metallophos"/>
    <property type="match status" value="1"/>
</dbReference>
<dbReference type="InterPro" id="IPR025733">
    <property type="entry name" value="PAPs_C"/>
</dbReference>
<keyword evidence="11" id="KW-1185">Reference proteome</keyword>
<dbReference type="SUPFAM" id="SSF56300">
    <property type="entry name" value="Metallo-dependent phosphatases"/>
    <property type="match status" value="1"/>
</dbReference>
<dbReference type="CDD" id="cd00839">
    <property type="entry name" value="MPP_PAPs"/>
    <property type="match status" value="1"/>
</dbReference>
<comment type="catalytic activity">
    <reaction evidence="4">
        <text>a phosphate monoester + H2O = an alcohol + phosphate</text>
        <dbReference type="Rhea" id="RHEA:15017"/>
        <dbReference type="ChEBI" id="CHEBI:15377"/>
        <dbReference type="ChEBI" id="CHEBI:30879"/>
        <dbReference type="ChEBI" id="CHEBI:43474"/>
        <dbReference type="ChEBI" id="CHEBI:67140"/>
        <dbReference type="EC" id="3.1.3.2"/>
    </reaction>
</comment>
<dbReference type="InterPro" id="IPR039331">
    <property type="entry name" value="PAPs-like"/>
</dbReference>
<dbReference type="Gene3D" id="3.60.21.10">
    <property type="match status" value="1"/>
</dbReference>
<evidence type="ECO:0000256" key="4">
    <source>
        <dbReference type="RuleBase" id="RU361203"/>
    </source>
</evidence>
<dbReference type="AlphaFoldDB" id="A0A6V8H2B8"/>
<feature type="transmembrane region" description="Helical" evidence="6">
    <location>
        <begin position="76"/>
        <end position="98"/>
    </location>
</feature>
<dbReference type="GO" id="GO:0003993">
    <property type="term" value="F:acid phosphatase activity"/>
    <property type="evidence" value="ECO:0007669"/>
    <property type="project" value="UniProtKB-EC"/>
</dbReference>
<organism evidence="10 11">
    <name type="scientific">Talaromyces pinophilus</name>
    <name type="common">Penicillium pinophilum</name>
    <dbReference type="NCBI Taxonomy" id="128442"/>
    <lineage>
        <taxon>Eukaryota</taxon>
        <taxon>Fungi</taxon>
        <taxon>Dikarya</taxon>
        <taxon>Ascomycota</taxon>
        <taxon>Pezizomycotina</taxon>
        <taxon>Eurotiomycetes</taxon>
        <taxon>Eurotiomycetidae</taxon>
        <taxon>Eurotiales</taxon>
        <taxon>Trichocomaceae</taxon>
        <taxon>Talaromyces</taxon>
        <taxon>Talaromyces sect. Talaromyces</taxon>
    </lineage>
</organism>
<dbReference type="Proteomes" id="UP000053095">
    <property type="component" value="Unassembled WGS sequence"/>
</dbReference>
<proteinExistence type="inferred from homology"/>
<dbReference type="InterPro" id="IPR004843">
    <property type="entry name" value="Calcineurin-like_PHP"/>
</dbReference>
<dbReference type="PANTHER" id="PTHR22953:SF153">
    <property type="entry name" value="PURPLE ACID PHOSPHATASE"/>
    <property type="match status" value="1"/>
</dbReference>
<evidence type="ECO:0000313" key="11">
    <source>
        <dbReference type="Proteomes" id="UP000053095"/>
    </source>
</evidence>
<dbReference type="InterPro" id="IPR015914">
    <property type="entry name" value="PAPs_N"/>
</dbReference>
<feature type="region of interest" description="Disordered" evidence="5">
    <location>
        <begin position="1"/>
        <end position="33"/>
    </location>
</feature>
<dbReference type="Pfam" id="PF14008">
    <property type="entry name" value="Metallophos_C"/>
    <property type="match status" value="1"/>
</dbReference>
<comment type="caution">
    <text evidence="10">The sequence shown here is derived from an EMBL/GenBank/DDBJ whole genome shotgun (WGS) entry which is preliminary data.</text>
</comment>
<dbReference type="InterPro" id="IPR008963">
    <property type="entry name" value="Purple_acid_Pase-like_N"/>
</dbReference>
<evidence type="ECO:0000313" key="10">
    <source>
        <dbReference type="EMBL" id="GAM34976.1"/>
    </source>
</evidence>
<keyword evidence="3" id="KW-0325">Glycoprotein</keyword>
<feature type="domain" description="Purple acid phosphatase N-terminal" evidence="9">
    <location>
        <begin position="402"/>
        <end position="487"/>
    </location>
</feature>
<name>A0A6V8H2B8_TALPI</name>
<keyword evidence="1" id="KW-0732">Signal</keyword>
<evidence type="ECO:0000259" key="8">
    <source>
        <dbReference type="Pfam" id="PF14008"/>
    </source>
</evidence>
<evidence type="ECO:0000256" key="5">
    <source>
        <dbReference type="SAM" id="MobiDB-lite"/>
    </source>
</evidence>
<dbReference type="GO" id="GO:0046872">
    <property type="term" value="F:metal ion binding"/>
    <property type="evidence" value="ECO:0007669"/>
    <property type="project" value="InterPro"/>
</dbReference>
<keyword evidence="6" id="KW-1133">Transmembrane helix</keyword>
<dbReference type="Pfam" id="PF16656">
    <property type="entry name" value="Pur_ac_phosph_N"/>
    <property type="match status" value="1"/>
</dbReference>